<dbReference type="InterPro" id="IPR000847">
    <property type="entry name" value="LysR_HTH_N"/>
</dbReference>
<dbReference type="Proteomes" id="UP000252603">
    <property type="component" value="Unassembled WGS sequence"/>
</dbReference>
<dbReference type="Pfam" id="PF00126">
    <property type="entry name" value="HTH_1"/>
    <property type="match status" value="1"/>
</dbReference>
<dbReference type="RefSeq" id="WP_014907073.1">
    <property type="nucleotide sequence ID" value="NZ_AP025246.1"/>
</dbReference>
<keyword evidence="2" id="KW-0805">Transcription regulation</keyword>
<dbReference type="InterPro" id="IPR005119">
    <property type="entry name" value="LysR_subst-bd"/>
</dbReference>
<dbReference type="EMBL" id="VINI01000017">
    <property type="protein sequence ID" value="MSS32909.1"/>
    <property type="molecule type" value="Genomic_DNA"/>
</dbReference>
<sequence length="303" mass="34634">MHHDASLNIRQLQVFEAVARLESYSRAQQELGISVSAISNAMSQLEGQLGFTLCQRGRGGFSLTEKGQQFLQQAIRVLSELNELERQSALLKGEHSGTLCISTLDSIETETALSLPVVLRSFSDKFPHVHIKLIIRTPAEQQNGVLNNHIDLAIGSYNSQVHNIISEPLYREQHWLYCSDLHPMFFSRQLDKEQISQCPLVTRSYWNTSDLRRRGFSKGSATVETVDAQLLLILSGKYIGYLPEHYAWPWIKENRLRVLLPNEFGFQSPFSAICKRGRSNEPYLKAFRDLLKKNTVARPKWNY</sequence>
<dbReference type="SUPFAM" id="SSF53850">
    <property type="entry name" value="Periplasmic binding protein-like II"/>
    <property type="match status" value="1"/>
</dbReference>
<protein>
    <submittedName>
        <fullName evidence="6">LysR family transcriptional regulator</fullName>
    </submittedName>
    <submittedName>
        <fullName evidence="7">Transcriptional regulator GbuR</fullName>
    </submittedName>
</protein>
<evidence type="ECO:0000313" key="9">
    <source>
        <dbReference type="Proteomes" id="UP000468995"/>
    </source>
</evidence>
<accession>A0A332B5S7</accession>
<proteinExistence type="inferred from homology"/>
<evidence type="ECO:0000256" key="3">
    <source>
        <dbReference type="ARBA" id="ARBA00023125"/>
    </source>
</evidence>
<evidence type="ECO:0000313" key="6">
    <source>
        <dbReference type="EMBL" id="MSS32909.1"/>
    </source>
</evidence>
<dbReference type="PANTHER" id="PTHR30126">
    <property type="entry name" value="HTH-TYPE TRANSCRIPTIONAL REGULATOR"/>
    <property type="match status" value="1"/>
</dbReference>
<dbReference type="PANTHER" id="PTHR30126:SF98">
    <property type="entry name" value="HTH-TYPE TRANSCRIPTIONAL ACTIVATOR BAUR"/>
    <property type="match status" value="1"/>
</dbReference>
<keyword evidence="3" id="KW-0238">DNA-binding</keyword>
<evidence type="ECO:0000256" key="2">
    <source>
        <dbReference type="ARBA" id="ARBA00023015"/>
    </source>
</evidence>
<dbReference type="SUPFAM" id="SSF46785">
    <property type="entry name" value="Winged helix' DNA-binding domain"/>
    <property type="match status" value="1"/>
</dbReference>
<evidence type="ECO:0000313" key="7">
    <source>
        <dbReference type="EMBL" id="SSK50345.1"/>
    </source>
</evidence>
<evidence type="ECO:0000313" key="8">
    <source>
        <dbReference type="Proteomes" id="UP000252603"/>
    </source>
</evidence>
<reference evidence="7 8" key="1">
    <citation type="submission" date="2018-07" db="EMBL/GenBank/DDBJ databases">
        <authorList>
            <consortium name="Pathogen Informatics"/>
        </authorList>
    </citation>
    <scope>NUCLEOTIDE SEQUENCE [LARGE SCALE GENOMIC DNA]</scope>
    <source>
        <strain evidence="7 8">4300STDY6470422</strain>
    </source>
</reference>
<dbReference type="GO" id="GO:0000976">
    <property type="term" value="F:transcription cis-regulatory region binding"/>
    <property type="evidence" value="ECO:0007669"/>
    <property type="project" value="TreeGrafter"/>
</dbReference>
<name>A0A332B5S7_KLEPN</name>
<evidence type="ECO:0000259" key="5">
    <source>
        <dbReference type="PROSITE" id="PS50931"/>
    </source>
</evidence>
<dbReference type="Pfam" id="PF03466">
    <property type="entry name" value="LysR_substrate"/>
    <property type="match status" value="1"/>
</dbReference>
<dbReference type="Proteomes" id="UP000468995">
    <property type="component" value="Unassembled WGS sequence"/>
</dbReference>
<dbReference type="Gene3D" id="1.10.10.10">
    <property type="entry name" value="Winged helix-like DNA-binding domain superfamily/Winged helix DNA-binding domain"/>
    <property type="match status" value="1"/>
</dbReference>
<reference evidence="6 9" key="2">
    <citation type="submission" date="2019-07" db="EMBL/GenBank/DDBJ databases">
        <title>Genome sequence of OXA-232-producing Klebsiella pneumoniae ST23 from septicemic neonate.</title>
        <authorList>
            <person name="Mukherjee S."/>
            <person name="Naha S."/>
            <person name="Bhadury P."/>
            <person name="Basu S."/>
        </authorList>
    </citation>
    <scope>NUCLEOTIDE SEQUENCE [LARGE SCALE GENOMIC DNA]</scope>
    <source>
        <strain evidence="6 9">EN5275</strain>
    </source>
</reference>
<keyword evidence="4" id="KW-0804">Transcription</keyword>
<dbReference type="FunFam" id="1.10.10.10:FF:000001">
    <property type="entry name" value="LysR family transcriptional regulator"/>
    <property type="match status" value="1"/>
</dbReference>
<dbReference type="GO" id="GO:0003700">
    <property type="term" value="F:DNA-binding transcription factor activity"/>
    <property type="evidence" value="ECO:0007669"/>
    <property type="project" value="InterPro"/>
</dbReference>
<gene>
    <name evidence="7" type="primary">cbl_2</name>
    <name evidence="6" type="ORF">FME62_19275</name>
    <name evidence="7" type="ORF">SAMEA4364603_03868</name>
</gene>
<evidence type="ECO:0000256" key="4">
    <source>
        <dbReference type="ARBA" id="ARBA00023163"/>
    </source>
</evidence>
<dbReference type="CDD" id="cd05466">
    <property type="entry name" value="PBP2_LTTR_substrate"/>
    <property type="match status" value="1"/>
</dbReference>
<dbReference type="Gene3D" id="3.40.190.290">
    <property type="match status" value="1"/>
</dbReference>
<dbReference type="InterPro" id="IPR036388">
    <property type="entry name" value="WH-like_DNA-bd_sf"/>
</dbReference>
<feature type="domain" description="HTH lysR-type" evidence="5">
    <location>
        <begin position="7"/>
        <end position="64"/>
    </location>
</feature>
<organism evidence="7 8">
    <name type="scientific">Klebsiella pneumoniae</name>
    <dbReference type="NCBI Taxonomy" id="573"/>
    <lineage>
        <taxon>Bacteria</taxon>
        <taxon>Pseudomonadati</taxon>
        <taxon>Pseudomonadota</taxon>
        <taxon>Gammaproteobacteria</taxon>
        <taxon>Enterobacterales</taxon>
        <taxon>Enterobacteriaceae</taxon>
        <taxon>Klebsiella/Raoultella group</taxon>
        <taxon>Klebsiella</taxon>
        <taxon>Klebsiella pneumoniae complex</taxon>
    </lineage>
</organism>
<dbReference type="EMBL" id="UFEU01000011">
    <property type="protein sequence ID" value="SSK50345.1"/>
    <property type="molecule type" value="Genomic_DNA"/>
</dbReference>
<comment type="similarity">
    <text evidence="1">Belongs to the LysR transcriptional regulatory family.</text>
</comment>
<evidence type="ECO:0000256" key="1">
    <source>
        <dbReference type="ARBA" id="ARBA00009437"/>
    </source>
</evidence>
<dbReference type="PROSITE" id="PS50931">
    <property type="entry name" value="HTH_LYSR"/>
    <property type="match status" value="1"/>
</dbReference>
<dbReference type="InterPro" id="IPR036390">
    <property type="entry name" value="WH_DNA-bd_sf"/>
</dbReference>
<dbReference type="AlphaFoldDB" id="A0A332B5S7"/>